<dbReference type="EMBL" id="CAJPEV010000014">
    <property type="protein sequence ID" value="CAG0878715.1"/>
    <property type="molecule type" value="Genomic_DNA"/>
</dbReference>
<evidence type="ECO:0000256" key="11">
    <source>
        <dbReference type="ARBA" id="ARBA00031071"/>
    </source>
</evidence>
<evidence type="ECO:0000256" key="10">
    <source>
        <dbReference type="ARBA" id="ARBA00025854"/>
    </source>
</evidence>
<feature type="region of interest" description="Disordered" evidence="12">
    <location>
        <begin position="1"/>
        <end position="21"/>
    </location>
</feature>
<dbReference type="OrthoDB" id="1926781at2759"/>
<comment type="subunit">
    <text evidence="10">Heterotetramer of TRAP-alpha, TRAP-beta, TRAP-delta and TRAP-gamma. Interacts with palmitoylated calnexin (CALX), the interaction is required for efficient folding of glycosylated proteins.</text>
</comment>
<evidence type="ECO:0000313" key="14">
    <source>
        <dbReference type="EMBL" id="CAD7240201.1"/>
    </source>
</evidence>
<dbReference type="EMBL" id="LR899531">
    <property type="protein sequence ID" value="CAD7240201.1"/>
    <property type="molecule type" value="Genomic_DNA"/>
</dbReference>
<keyword evidence="8 13" id="KW-0472">Membrane</keyword>
<dbReference type="Proteomes" id="UP000677054">
    <property type="component" value="Unassembled WGS sequence"/>
</dbReference>
<evidence type="ECO:0000256" key="13">
    <source>
        <dbReference type="SAM" id="Phobius"/>
    </source>
</evidence>
<evidence type="ECO:0000313" key="15">
    <source>
        <dbReference type="Proteomes" id="UP000677054"/>
    </source>
</evidence>
<proteinExistence type="inferred from homology"/>
<evidence type="ECO:0000256" key="9">
    <source>
        <dbReference type="ARBA" id="ARBA00025620"/>
    </source>
</evidence>
<dbReference type="InterPro" id="IPR005595">
    <property type="entry name" value="TRAP_alpha"/>
</dbReference>
<evidence type="ECO:0000256" key="5">
    <source>
        <dbReference type="ARBA" id="ARBA00022729"/>
    </source>
</evidence>
<keyword evidence="15" id="KW-1185">Reference proteome</keyword>
<reference evidence="14" key="1">
    <citation type="submission" date="2020-11" db="EMBL/GenBank/DDBJ databases">
        <authorList>
            <person name="Tran Van P."/>
        </authorList>
    </citation>
    <scope>NUCLEOTIDE SEQUENCE</scope>
</reference>
<dbReference type="PANTHER" id="PTHR12924:SF0">
    <property type="entry name" value="TRANSLOCON-ASSOCIATED PROTEIN SUBUNIT ALPHA"/>
    <property type="match status" value="1"/>
</dbReference>
<feature type="transmembrane region" description="Helical" evidence="13">
    <location>
        <begin position="175"/>
        <end position="199"/>
    </location>
</feature>
<keyword evidence="6" id="KW-0256">Endoplasmic reticulum</keyword>
<evidence type="ECO:0000256" key="2">
    <source>
        <dbReference type="ARBA" id="ARBA00006776"/>
    </source>
</evidence>
<dbReference type="AlphaFoldDB" id="A0A7R8X3K2"/>
<evidence type="ECO:0000256" key="8">
    <source>
        <dbReference type="ARBA" id="ARBA00023136"/>
    </source>
</evidence>
<feature type="non-terminal residue" evidence="14">
    <location>
        <position position="1"/>
    </location>
</feature>
<keyword evidence="4 13" id="KW-0812">Transmembrane</keyword>
<feature type="region of interest" description="Disordered" evidence="12">
    <location>
        <begin position="200"/>
        <end position="264"/>
    </location>
</feature>
<evidence type="ECO:0000256" key="3">
    <source>
        <dbReference type="ARBA" id="ARBA00020280"/>
    </source>
</evidence>
<feature type="compositionally biased region" description="Low complexity" evidence="12">
    <location>
        <begin position="240"/>
        <end position="251"/>
    </location>
</feature>
<organism evidence="14">
    <name type="scientific">Darwinula stevensoni</name>
    <dbReference type="NCBI Taxonomy" id="69355"/>
    <lineage>
        <taxon>Eukaryota</taxon>
        <taxon>Metazoa</taxon>
        <taxon>Ecdysozoa</taxon>
        <taxon>Arthropoda</taxon>
        <taxon>Crustacea</taxon>
        <taxon>Oligostraca</taxon>
        <taxon>Ostracoda</taxon>
        <taxon>Podocopa</taxon>
        <taxon>Podocopida</taxon>
        <taxon>Darwinulocopina</taxon>
        <taxon>Darwinuloidea</taxon>
        <taxon>Darwinulidae</taxon>
        <taxon>Darwinula</taxon>
    </lineage>
</organism>
<comment type="function">
    <text evidence="9">TRAP proteins are part of a complex whose function is to bind calcium to the ER membrane and thereby regulate the retention of ER resident proteins. May be involved in the recycling of the translocation apparatus after completion of the translocation process or may function as a membrane-bound chaperone facilitating folding of translocated proteins.</text>
</comment>
<gene>
    <name evidence="14" type="ORF">DSTB1V02_LOCUS232</name>
</gene>
<comment type="similarity">
    <text evidence="2">Belongs to the TRAP-alpha family.</text>
</comment>
<dbReference type="Pfam" id="PF03896">
    <property type="entry name" value="TRAP_alpha"/>
    <property type="match status" value="1"/>
</dbReference>
<accession>A0A7R8X3K2</accession>
<keyword evidence="5" id="KW-0732">Signal</keyword>
<dbReference type="GO" id="GO:0005789">
    <property type="term" value="C:endoplasmic reticulum membrane"/>
    <property type="evidence" value="ECO:0007669"/>
    <property type="project" value="UniProtKB-SubCell"/>
</dbReference>
<evidence type="ECO:0000256" key="6">
    <source>
        <dbReference type="ARBA" id="ARBA00022824"/>
    </source>
</evidence>
<comment type="subcellular location">
    <subcellularLocation>
        <location evidence="1">Endoplasmic reticulum membrane</location>
        <topology evidence="1">Single-pass type I membrane protein</topology>
    </subcellularLocation>
</comment>
<sequence length="264" mass="29452">CEEDEIVEEEGAPVAEVEEEETVEETLKPSPDAETTILFQPLVHVSCLGTRLIWVCLGLAELPAGKLVEFLVGFVNKADKDFVLETLDASFRYPMDYSFHIHNFSAWPYDDVVKPNQEATLLYQFIPAEAFGSRQFGLTINLLYRDLDGNSFMESVFNKTVPIVEIDEGLDGETFFLYVFLAAGIVLLLVLGQQALASLGKRRGPRGKNSSSSPEAGTKHDDVDYDWLPPETLQQEMRNSSRSPSPRQSGARQRRDKRTSGAAD</sequence>
<keyword evidence="7 13" id="KW-1133">Transmembrane helix</keyword>
<name>A0A7R8X3K2_9CRUS</name>
<protein>
    <recommendedName>
        <fullName evidence="3">Translocon-associated protein subunit alpha</fullName>
    </recommendedName>
    <alternativeName>
        <fullName evidence="11">Signal sequence receptor subunit alpha</fullName>
    </alternativeName>
</protein>
<dbReference type="PANTHER" id="PTHR12924">
    <property type="entry name" value="TRANSLOCON-ASSOCIATED PROTEIN, ALPHA SUBUNIT"/>
    <property type="match status" value="1"/>
</dbReference>
<evidence type="ECO:0000256" key="1">
    <source>
        <dbReference type="ARBA" id="ARBA00004115"/>
    </source>
</evidence>
<evidence type="ECO:0000256" key="12">
    <source>
        <dbReference type="SAM" id="MobiDB-lite"/>
    </source>
</evidence>
<evidence type="ECO:0000256" key="7">
    <source>
        <dbReference type="ARBA" id="ARBA00022989"/>
    </source>
</evidence>
<evidence type="ECO:0000256" key="4">
    <source>
        <dbReference type="ARBA" id="ARBA00022692"/>
    </source>
</evidence>